<dbReference type="Pfam" id="PF06429">
    <property type="entry name" value="Flg_bbr_C"/>
    <property type="match status" value="1"/>
</dbReference>
<keyword evidence="2" id="KW-0975">Bacterial flagellum</keyword>
<evidence type="ECO:0000259" key="4">
    <source>
        <dbReference type="Pfam" id="PF06429"/>
    </source>
</evidence>
<feature type="domain" description="Flagellar basal-body/hook protein C-terminal" evidence="4">
    <location>
        <begin position="236"/>
        <end position="279"/>
    </location>
</feature>
<comment type="subcellular location">
    <subcellularLocation>
        <location evidence="2">Bacterial flagellum basal body</location>
    </subcellularLocation>
</comment>
<dbReference type="GO" id="GO:0071978">
    <property type="term" value="P:bacterial-type flagellum-dependent swarming motility"/>
    <property type="evidence" value="ECO:0007669"/>
    <property type="project" value="TreeGrafter"/>
</dbReference>
<proteinExistence type="inferred from homology"/>
<dbReference type="GO" id="GO:0009425">
    <property type="term" value="C:bacterial-type flagellum basal body"/>
    <property type="evidence" value="ECO:0007669"/>
    <property type="project" value="UniProtKB-SubCell"/>
</dbReference>
<evidence type="ECO:0000259" key="3">
    <source>
        <dbReference type="Pfam" id="PF00460"/>
    </source>
</evidence>
<feature type="domain" description="Flagellar basal body rod protein N-terminal" evidence="3">
    <location>
        <begin position="6"/>
        <end position="36"/>
    </location>
</feature>
<evidence type="ECO:0000313" key="6">
    <source>
        <dbReference type="Proteomes" id="UP000288623"/>
    </source>
</evidence>
<dbReference type="OrthoDB" id="9804559at2"/>
<evidence type="ECO:0000256" key="2">
    <source>
        <dbReference type="RuleBase" id="RU362116"/>
    </source>
</evidence>
<dbReference type="Proteomes" id="UP000288623">
    <property type="component" value="Unassembled WGS sequence"/>
</dbReference>
<keyword evidence="5" id="KW-0282">Flagellum</keyword>
<dbReference type="InterPro" id="IPR037925">
    <property type="entry name" value="FlgE/F/G-like"/>
</dbReference>
<dbReference type="RefSeq" id="WP_020189113.1">
    <property type="nucleotide sequence ID" value="NZ_JTFC01000031.1"/>
</dbReference>
<dbReference type="PROSITE" id="PS00588">
    <property type="entry name" value="FLAGELLA_BB_ROD"/>
    <property type="match status" value="1"/>
</dbReference>
<gene>
    <name evidence="5" type="ORF">QI30_12030</name>
</gene>
<evidence type="ECO:0000313" key="5">
    <source>
        <dbReference type="EMBL" id="RUS55636.1"/>
    </source>
</evidence>
<dbReference type="PANTHER" id="PTHR30435:SF19">
    <property type="entry name" value="FLAGELLAR BASAL-BODY ROD PROTEIN FLGG"/>
    <property type="match status" value="1"/>
</dbReference>
<protein>
    <submittedName>
        <fullName evidence="5">Flagellar hook-basal body protein</fullName>
    </submittedName>
</protein>
<dbReference type="InterPro" id="IPR001444">
    <property type="entry name" value="Flag_bb_rod_N"/>
</dbReference>
<keyword evidence="5" id="KW-0966">Cell projection</keyword>
<dbReference type="Pfam" id="PF00460">
    <property type="entry name" value="Flg_bb_rod"/>
    <property type="match status" value="1"/>
</dbReference>
<dbReference type="SUPFAM" id="SSF117143">
    <property type="entry name" value="Flagellar hook protein flgE"/>
    <property type="match status" value="1"/>
</dbReference>
<name>A0A433RU15_9BACL</name>
<accession>A0A433RU15</accession>
<evidence type="ECO:0000256" key="1">
    <source>
        <dbReference type="ARBA" id="ARBA00009677"/>
    </source>
</evidence>
<dbReference type="InterPro" id="IPR010930">
    <property type="entry name" value="Flg_bb/hook_C_dom"/>
</dbReference>
<reference evidence="5 6" key="1">
    <citation type="submission" date="2014-11" db="EMBL/GenBank/DDBJ databases">
        <title>Genome sequence and analysis of novel Kurthia sp.</title>
        <authorList>
            <person name="Lawson J.N."/>
            <person name="Gonzalez J.E."/>
            <person name="Rinauldi L."/>
            <person name="Xuan Z."/>
            <person name="Firman A."/>
            <person name="Shaddox L."/>
            <person name="Trudeau A."/>
            <person name="Shah S."/>
            <person name="Reiman D."/>
        </authorList>
    </citation>
    <scope>NUCLEOTIDE SEQUENCE [LARGE SCALE GENOMIC DNA]</scope>
    <source>
        <strain evidence="5 6">3B1D</strain>
    </source>
</reference>
<dbReference type="AlphaFoldDB" id="A0A433RU15"/>
<comment type="similarity">
    <text evidence="1 2">Belongs to the flagella basal body rod proteins family.</text>
</comment>
<dbReference type="PANTHER" id="PTHR30435">
    <property type="entry name" value="FLAGELLAR PROTEIN"/>
    <property type="match status" value="1"/>
</dbReference>
<keyword evidence="5" id="KW-0969">Cilium</keyword>
<dbReference type="InterPro" id="IPR019776">
    <property type="entry name" value="Flagellar_basal_body_rod_CS"/>
</dbReference>
<comment type="caution">
    <text evidence="5">The sequence shown here is derived from an EMBL/GenBank/DDBJ whole genome shotgun (WGS) entry which is preliminary data.</text>
</comment>
<keyword evidence="6" id="KW-1185">Reference proteome</keyword>
<sequence length="281" mass="31080">MVNRTMLSAANTMSQLQSKIDIIGNNLANTDTSGYKSKNATFGELLYQQFNNDKADEAPRQTALGIRMGVGAQIAQTQLVTKQGSLKTTDRYLDFAFTDENLFFNVQMNNHQLDGEPAQIVWTRQGDFQLSANDDGTSNLVDESGNYVLDADGEPIQFKGDLKDIRMDNNGVMQVAYTDGSTERIAFSVTKVNRPEILSHLSGTYFTLPENAVDLDVDGAMEQLVGNNRNQIALENGVIESSNVDTSKEMSDLIQTQRSYQFNARTVSMADQMMGLVNSIR</sequence>
<dbReference type="InterPro" id="IPR020013">
    <property type="entry name" value="Flagellar_FlgE/F/G"/>
</dbReference>
<dbReference type="EMBL" id="JTFC01000031">
    <property type="protein sequence ID" value="RUS55636.1"/>
    <property type="molecule type" value="Genomic_DNA"/>
</dbReference>
<organism evidence="5 6">
    <name type="scientific">Candidatus Kurthia intestinigallinarum</name>
    <dbReference type="NCBI Taxonomy" id="1562256"/>
    <lineage>
        <taxon>Bacteria</taxon>
        <taxon>Bacillati</taxon>
        <taxon>Bacillota</taxon>
        <taxon>Bacilli</taxon>
        <taxon>Bacillales</taxon>
        <taxon>Caryophanaceae</taxon>
        <taxon>Kurthia</taxon>
    </lineage>
</organism>
<dbReference type="NCBIfam" id="TIGR03506">
    <property type="entry name" value="FlgEFG_subfam"/>
    <property type="match status" value="1"/>
</dbReference>